<evidence type="ECO:0000259" key="1">
    <source>
        <dbReference type="Pfam" id="PF02752"/>
    </source>
</evidence>
<dbReference type="InterPro" id="IPR011022">
    <property type="entry name" value="Arrestin_C-like"/>
</dbReference>
<dbReference type="InterPro" id="IPR014756">
    <property type="entry name" value="Ig_E-set"/>
</dbReference>
<dbReference type="Pfam" id="PF02752">
    <property type="entry name" value="Arrestin_C"/>
    <property type="match status" value="1"/>
</dbReference>
<dbReference type="Proteomes" id="UP000663891">
    <property type="component" value="Unassembled WGS sequence"/>
</dbReference>
<dbReference type="OrthoDB" id="10010184at2759"/>
<dbReference type="AlphaFoldDB" id="A0A815HGI3"/>
<comment type="caution">
    <text evidence="2">The sequence shown here is derived from an EMBL/GenBank/DDBJ whole genome shotgun (WGS) entry which is preliminary data.</text>
</comment>
<sequence>MGSNYSLLTSNISIEFLNENSNIYETGQNINGFIEFNDDDDNNNQIEHIIIELIGELVYTNYRRKGRSTLVTTHQVPFFIQIINLNMKKQEKKLNFNFYLNEYLPSSFEQNHFQGSYIHYFIRIRSLDNHLKKDFPIIIKRSLEIVQGKFLEIENKNLDNIQLKFILKNNLAFIGQHLPFQIDLHNPNHRTIHRISLSLIQLRKLGPIKEERTIILKENLINFNKFQDEHYSQHFQIHIPYGINSSCSYFIPNKSFQWLIFVQYEIYIKVHIRGINKNTSLTIPIVINHKTDVTLPSNYDSQSIV</sequence>
<evidence type="ECO:0000313" key="2">
    <source>
        <dbReference type="EMBL" id="CAF1352017.1"/>
    </source>
</evidence>
<name>A0A815HGI3_9BILA</name>
<reference evidence="2" key="1">
    <citation type="submission" date="2021-02" db="EMBL/GenBank/DDBJ databases">
        <authorList>
            <person name="Nowell W R."/>
        </authorList>
    </citation>
    <scope>NUCLEOTIDE SEQUENCE</scope>
</reference>
<feature type="domain" description="Arrestin C-terminal-like" evidence="1">
    <location>
        <begin position="160"/>
        <end position="288"/>
    </location>
</feature>
<dbReference type="SUPFAM" id="SSF81296">
    <property type="entry name" value="E set domains"/>
    <property type="match status" value="1"/>
</dbReference>
<dbReference type="PANTHER" id="PTHR11188:SF17">
    <property type="entry name" value="FI21816P1"/>
    <property type="match status" value="1"/>
</dbReference>
<dbReference type="Gene3D" id="2.60.40.640">
    <property type="match status" value="2"/>
</dbReference>
<accession>A0A815HGI3</accession>
<organism evidence="2 3">
    <name type="scientific">Adineta steineri</name>
    <dbReference type="NCBI Taxonomy" id="433720"/>
    <lineage>
        <taxon>Eukaryota</taxon>
        <taxon>Metazoa</taxon>
        <taxon>Spiralia</taxon>
        <taxon>Gnathifera</taxon>
        <taxon>Rotifera</taxon>
        <taxon>Eurotatoria</taxon>
        <taxon>Bdelloidea</taxon>
        <taxon>Adinetida</taxon>
        <taxon>Adinetidae</taxon>
        <taxon>Adineta</taxon>
    </lineage>
</organism>
<dbReference type="EMBL" id="CAJNON010000677">
    <property type="protein sequence ID" value="CAF1352017.1"/>
    <property type="molecule type" value="Genomic_DNA"/>
</dbReference>
<proteinExistence type="predicted"/>
<dbReference type="GO" id="GO:0015031">
    <property type="term" value="P:protein transport"/>
    <property type="evidence" value="ECO:0007669"/>
    <property type="project" value="TreeGrafter"/>
</dbReference>
<dbReference type="GO" id="GO:0005737">
    <property type="term" value="C:cytoplasm"/>
    <property type="evidence" value="ECO:0007669"/>
    <property type="project" value="TreeGrafter"/>
</dbReference>
<gene>
    <name evidence="2" type="ORF">VCS650_LOCUS33824</name>
</gene>
<evidence type="ECO:0000313" key="3">
    <source>
        <dbReference type="Proteomes" id="UP000663891"/>
    </source>
</evidence>
<dbReference type="PANTHER" id="PTHR11188">
    <property type="entry name" value="ARRESTIN DOMAIN CONTAINING PROTEIN"/>
    <property type="match status" value="1"/>
</dbReference>
<protein>
    <recommendedName>
        <fullName evidence="1">Arrestin C-terminal-like domain-containing protein</fullName>
    </recommendedName>
</protein>
<dbReference type="InterPro" id="IPR014752">
    <property type="entry name" value="Arrestin-like_C"/>
</dbReference>
<dbReference type="InterPro" id="IPR050357">
    <property type="entry name" value="Arrestin_domain-protein"/>
</dbReference>